<sequence>MEDQMAERERSYKGFRIVIFVPDSMAPGASSSIGRVQISGPNRDMGVRFTPDWLHPPATPQEAENWLFAYAAGAIDCELAGGFGMDLSHE</sequence>
<organism evidence="1">
    <name type="scientific">Cupriavidus pinatubonensis (strain JMP 134 / LMG 1197)</name>
    <name type="common">Cupriavidus necator (strain JMP 134)</name>
    <dbReference type="NCBI Taxonomy" id="264198"/>
    <lineage>
        <taxon>Bacteria</taxon>
        <taxon>Pseudomonadati</taxon>
        <taxon>Pseudomonadota</taxon>
        <taxon>Betaproteobacteria</taxon>
        <taxon>Burkholderiales</taxon>
        <taxon>Burkholderiaceae</taxon>
        <taxon>Cupriavidus</taxon>
    </lineage>
</organism>
<reference evidence="1" key="1">
    <citation type="submission" date="2005-08" db="EMBL/GenBank/DDBJ databases">
        <title>Complete sequence of Chromosome1 of Ralstonia eutropha JMP134.</title>
        <authorList>
            <person name="Copeland A."/>
            <person name="Lucas S."/>
            <person name="Lapidus A."/>
            <person name="Barry K."/>
            <person name="Detter J.C."/>
            <person name="Glavina T."/>
            <person name="Hammon N."/>
            <person name="Israni S."/>
            <person name="Pitluck S."/>
            <person name="Goltsman E."/>
            <person name="Martinez M."/>
            <person name="Schmutz J."/>
            <person name="Larimer F."/>
            <person name="Land M."/>
            <person name="Lykidis A."/>
            <person name="Richardson P."/>
        </authorList>
    </citation>
    <scope>NUCLEOTIDE SEQUENCE</scope>
    <source>
        <strain evidence="1">JMP134</strain>
    </source>
</reference>
<dbReference type="KEGG" id="reu:Reut_A1159"/>
<gene>
    <name evidence="1" type="ordered locus">Reut_A1159</name>
</gene>
<protein>
    <submittedName>
        <fullName evidence="1">Uncharacterized protein</fullName>
    </submittedName>
</protein>
<dbReference type="EMBL" id="CP000090">
    <property type="protein sequence ID" value="AAZ60534.1"/>
    <property type="molecule type" value="Genomic_DNA"/>
</dbReference>
<dbReference type="AlphaFoldDB" id="Q472Z9"/>
<dbReference type="eggNOG" id="ENOG50347ZG">
    <property type="taxonomic scope" value="Bacteria"/>
</dbReference>
<dbReference type="HOGENOM" id="CLU_2435876_0_0_4"/>
<proteinExistence type="predicted"/>
<accession>Q472Z9</accession>
<name>Q472Z9_CUPPJ</name>
<evidence type="ECO:0000313" key="1">
    <source>
        <dbReference type="EMBL" id="AAZ60534.1"/>
    </source>
</evidence>